<sequence length="133" mass="14932">MDAKENKDINVLEKSIREKEVQDGNHTDSDADSQTEILRAAGIGIAKDDPTEPVLTLRSVVLLLAYPLGKLWEKAVPNWTVPLGRLTFDLNPGPFNTKEHVLIYIMSNLSIYVRLGADVLTEQQMFYGYKAGW</sequence>
<evidence type="ECO:0000256" key="1">
    <source>
        <dbReference type="ARBA" id="ARBA00004141"/>
    </source>
</evidence>
<feature type="compositionally biased region" description="Basic and acidic residues" evidence="9">
    <location>
        <begin position="1"/>
        <end position="29"/>
    </location>
</feature>
<comment type="similarity">
    <text evidence="2">Belongs to the oligopeptide OPT transporter family.</text>
</comment>
<keyword evidence="6" id="KW-0653">Protein transport</keyword>
<evidence type="ECO:0000256" key="2">
    <source>
        <dbReference type="ARBA" id="ARBA00008807"/>
    </source>
</evidence>
<reference evidence="11" key="1">
    <citation type="journal article" date="2017" name="Nat. Microbiol.">
        <title>Global analysis of biosynthetic gene clusters reveals vast potential of secondary metabolite production in Penicillium species.</title>
        <authorList>
            <person name="Nielsen J.C."/>
            <person name="Grijseels S."/>
            <person name="Prigent S."/>
            <person name="Ji B."/>
            <person name="Dainat J."/>
            <person name="Nielsen K.F."/>
            <person name="Frisvad J.C."/>
            <person name="Workman M."/>
            <person name="Nielsen J."/>
        </authorList>
    </citation>
    <scope>NUCLEOTIDE SEQUENCE [LARGE SCALE GENOMIC DNA]</scope>
    <source>
        <strain evidence="11">IBT 4502</strain>
    </source>
</reference>
<organism evidence="10 11">
    <name type="scientific">Penicillium polonicum</name>
    <dbReference type="NCBI Taxonomy" id="60169"/>
    <lineage>
        <taxon>Eukaryota</taxon>
        <taxon>Fungi</taxon>
        <taxon>Dikarya</taxon>
        <taxon>Ascomycota</taxon>
        <taxon>Pezizomycotina</taxon>
        <taxon>Eurotiomycetes</taxon>
        <taxon>Eurotiomycetidae</taxon>
        <taxon>Eurotiales</taxon>
        <taxon>Aspergillaceae</taxon>
        <taxon>Penicillium</taxon>
    </lineage>
</organism>
<dbReference type="PANTHER" id="PTHR22601">
    <property type="entry name" value="ISP4 LIKE PROTEIN"/>
    <property type="match status" value="1"/>
</dbReference>
<evidence type="ECO:0000256" key="3">
    <source>
        <dbReference type="ARBA" id="ARBA00022448"/>
    </source>
</evidence>
<evidence type="ECO:0000256" key="6">
    <source>
        <dbReference type="ARBA" id="ARBA00022927"/>
    </source>
</evidence>
<comment type="caution">
    <text evidence="10">The sequence shown here is derived from an EMBL/GenBank/DDBJ whole genome shotgun (WGS) entry which is preliminary data.</text>
</comment>
<dbReference type="GO" id="GO:0015031">
    <property type="term" value="P:protein transport"/>
    <property type="evidence" value="ECO:0007669"/>
    <property type="project" value="UniProtKB-KW"/>
</dbReference>
<evidence type="ECO:0000256" key="4">
    <source>
        <dbReference type="ARBA" id="ARBA00022692"/>
    </source>
</evidence>
<comment type="subcellular location">
    <subcellularLocation>
        <location evidence="1">Membrane</location>
        <topology evidence="1">Multi-pass membrane protein</topology>
    </subcellularLocation>
</comment>
<keyword evidence="7" id="KW-1133">Transmembrane helix</keyword>
<feature type="region of interest" description="Disordered" evidence="9">
    <location>
        <begin position="1"/>
        <end position="33"/>
    </location>
</feature>
<dbReference type="AlphaFoldDB" id="A0A1V6NU91"/>
<keyword evidence="11" id="KW-1185">Reference proteome</keyword>
<dbReference type="GO" id="GO:0035673">
    <property type="term" value="F:oligopeptide transmembrane transporter activity"/>
    <property type="evidence" value="ECO:0007669"/>
    <property type="project" value="InterPro"/>
</dbReference>
<accession>A0A1V6NU91</accession>
<dbReference type="InterPro" id="IPR004813">
    <property type="entry name" value="OPT"/>
</dbReference>
<keyword evidence="8" id="KW-0472">Membrane</keyword>
<gene>
    <name evidence="10" type="ORF">PENPOL_c003G09299</name>
</gene>
<keyword evidence="3" id="KW-0813">Transport</keyword>
<dbReference type="Proteomes" id="UP000191408">
    <property type="component" value="Unassembled WGS sequence"/>
</dbReference>
<evidence type="ECO:0000313" key="10">
    <source>
        <dbReference type="EMBL" id="OQD67936.1"/>
    </source>
</evidence>
<protein>
    <submittedName>
        <fullName evidence="10">Uncharacterized protein</fullName>
    </submittedName>
</protein>
<keyword evidence="5" id="KW-0571">Peptide transport</keyword>
<dbReference type="GO" id="GO:0016020">
    <property type="term" value="C:membrane"/>
    <property type="evidence" value="ECO:0007669"/>
    <property type="project" value="UniProtKB-SubCell"/>
</dbReference>
<dbReference type="InterPro" id="IPR004648">
    <property type="entry name" value="Oligpept_transpt"/>
</dbReference>
<proteinExistence type="inferred from homology"/>
<dbReference type="Pfam" id="PF03169">
    <property type="entry name" value="OPT"/>
    <property type="match status" value="1"/>
</dbReference>
<dbReference type="EMBL" id="MDYM01000003">
    <property type="protein sequence ID" value="OQD67936.1"/>
    <property type="molecule type" value="Genomic_DNA"/>
</dbReference>
<evidence type="ECO:0000313" key="11">
    <source>
        <dbReference type="Proteomes" id="UP000191408"/>
    </source>
</evidence>
<evidence type="ECO:0000256" key="5">
    <source>
        <dbReference type="ARBA" id="ARBA00022856"/>
    </source>
</evidence>
<evidence type="ECO:0000256" key="9">
    <source>
        <dbReference type="SAM" id="MobiDB-lite"/>
    </source>
</evidence>
<keyword evidence="4" id="KW-0812">Transmembrane</keyword>
<evidence type="ECO:0000256" key="7">
    <source>
        <dbReference type="ARBA" id="ARBA00022989"/>
    </source>
</evidence>
<name>A0A1V6NU91_PENPO</name>
<evidence type="ECO:0000256" key="8">
    <source>
        <dbReference type="ARBA" id="ARBA00023136"/>
    </source>
</evidence>